<dbReference type="GO" id="GO:0008745">
    <property type="term" value="F:N-acetylmuramoyl-L-alanine amidase activity"/>
    <property type="evidence" value="ECO:0007669"/>
    <property type="project" value="UniProtKB-EC"/>
</dbReference>
<comment type="catalytic activity">
    <reaction evidence="1">
        <text>Hydrolyzes the link between N-acetylmuramoyl residues and L-amino acid residues in certain cell-wall glycopeptides.</text>
        <dbReference type="EC" id="3.5.1.28"/>
    </reaction>
</comment>
<dbReference type="InterPro" id="IPR051206">
    <property type="entry name" value="NAMLAA_amidase_2"/>
</dbReference>
<dbReference type="RefSeq" id="WP_251516849.1">
    <property type="nucleotide sequence ID" value="NZ_JAMBON010000042.1"/>
</dbReference>
<dbReference type="InterPro" id="IPR036505">
    <property type="entry name" value="Amidase/PGRP_sf"/>
</dbReference>
<evidence type="ECO:0000256" key="2">
    <source>
        <dbReference type="ARBA" id="ARBA00011901"/>
    </source>
</evidence>
<feature type="domain" description="N-acetylmuramoyl-L-alanine amidase" evidence="7">
    <location>
        <begin position="54"/>
        <end position="220"/>
    </location>
</feature>
<evidence type="ECO:0000313" key="9">
    <source>
        <dbReference type="Proteomes" id="UP001597221"/>
    </source>
</evidence>
<dbReference type="CDD" id="cd06583">
    <property type="entry name" value="PGRP"/>
    <property type="match status" value="1"/>
</dbReference>
<dbReference type="InterPro" id="IPR002502">
    <property type="entry name" value="Amidase_domain"/>
</dbReference>
<name>A0ABW4HV48_9BACI</name>
<comment type="caution">
    <text evidence="8">The sequence shown here is derived from an EMBL/GenBank/DDBJ whole genome shotgun (WGS) entry which is preliminary data.</text>
</comment>
<evidence type="ECO:0000256" key="5">
    <source>
        <dbReference type="ARBA" id="ARBA00030881"/>
    </source>
</evidence>
<accession>A0ABW4HV48</accession>
<proteinExistence type="predicted"/>
<keyword evidence="9" id="KW-1185">Reference proteome</keyword>
<gene>
    <name evidence="8" type="ORF">ACFSBH_15690</name>
</gene>
<evidence type="ECO:0000256" key="6">
    <source>
        <dbReference type="ARBA" id="ARBA00032390"/>
    </source>
</evidence>
<evidence type="ECO:0000256" key="4">
    <source>
        <dbReference type="ARBA" id="ARBA00023316"/>
    </source>
</evidence>
<dbReference type="SMART" id="SM00644">
    <property type="entry name" value="Ami_2"/>
    <property type="match status" value="1"/>
</dbReference>
<dbReference type="EMBL" id="JBHUDE010000146">
    <property type="protein sequence ID" value="MFD1609057.1"/>
    <property type="molecule type" value="Genomic_DNA"/>
</dbReference>
<dbReference type="Gene3D" id="3.40.80.10">
    <property type="entry name" value="Peptidoglycan recognition protein-like"/>
    <property type="match status" value="1"/>
</dbReference>
<evidence type="ECO:0000256" key="1">
    <source>
        <dbReference type="ARBA" id="ARBA00001561"/>
    </source>
</evidence>
<dbReference type="SUPFAM" id="SSF55846">
    <property type="entry name" value="N-acetylmuramoyl-L-alanine amidase-like"/>
    <property type="match status" value="1"/>
</dbReference>
<evidence type="ECO:0000259" key="7">
    <source>
        <dbReference type="SMART" id="SM00644"/>
    </source>
</evidence>
<dbReference type="EC" id="3.5.1.28" evidence="2"/>
<dbReference type="PANTHER" id="PTHR30417">
    <property type="entry name" value="N-ACETYLMURAMOYL-L-ALANINE AMIDASE AMID"/>
    <property type="match status" value="1"/>
</dbReference>
<reference evidence="9" key="1">
    <citation type="journal article" date="2019" name="Int. J. Syst. Evol. Microbiol.">
        <title>The Global Catalogue of Microorganisms (GCM) 10K type strain sequencing project: providing services to taxonomists for standard genome sequencing and annotation.</title>
        <authorList>
            <consortium name="The Broad Institute Genomics Platform"/>
            <consortium name="The Broad Institute Genome Sequencing Center for Infectious Disease"/>
            <person name="Wu L."/>
            <person name="Ma J."/>
        </authorList>
    </citation>
    <scope>NUCLEOTIDE SEQUENCE [LARGE SCALE GENOMIC DNA]</scope>
    <source>
        <strain evidence="9">CGMCC 1.12376</strain>
    </source>
</reference>
<dbReference type="PANTHER" id="PTHR30417:SF1">
    <property type="entry name" value="N-ACETYLMURAMOYL-L-ALANINE AMIDASE AMID"/>
    <property type="match status" value="1"/>
</dbReference>
<evidence type="ECO:0000313" key="8">
    <source>
        <dbReference type="EMBL" id="MFD1609057.1"/>
    </source>
</evidence>
<protein>
    <recommendedName>
        <fullName evidence="2">N-acetylmuramoyl-L-alanine amidase</fullName>
        <ecNumber evidence="2">3.5.1.28</ecNumber>
    </recommendedName>
    <alternativeName>
        <fullName evidence="6">Autolysin</fullName>
    </alternativeName>
    <alternativeName>
        <fullName evidence="5">Cell wall hydrolase</fullName>
    </alternativeName>
</protein>
<evidence type="ECO:0000256" key="3">
    <source>
        <dbReference type="ARBA" id="ARBA00022801"/>
    </source>
</evidence>
<organism evidence="8 9">
    <name type="scientific">Oceanobacillus luteolus</name>
    <dbReference type="NCBI Taxonomy" id="1274358"/>
    <lineage>
        <taxon>Bacteria</taxon>
        <taxon>Bacillati</taxon>
        <taxon>Bacillota</taxon>
        <taxon>Bacilli</taxon>
        <taxon>Bacillales</taxon>
        <taxon>Bacillaceae</taxon>
        <taxon>Oceanobacillus</taxon>
    </lineage>
</organism>
<dbReference type="Proteomes" id="UP001597221">
    <property type="component" value="Unassembled WGS sequence"/>
</dbReference>
<keyword evidence="4" id="KW-0961">Cell wall biogenesis/degradation</keyword>
<sequence>MKTSLKITFFTALIGLIVFFLLISDSESQQENSDVKHKTDVEQIEEIEATEMHLPLRNSEKRSKPITHVVLHFTSNVTGNPLDPYQLDDIYQIFVDYGVSAHYIIDREGEIFELVKPNRIAYHAGTGSLAQFPEYENQLNAYSIGIELLAIGTKEEMAEFLDEDSYHSLDPSHIGYTDAQYASLGELLEYLYKVYPEIKKNREHVIGHDEYAPERKSDPGTLFDWTKISY</sequence>
<dbReference type="Pfam" id="PF01510">
    <property type="entry name" value="Amidase_2"/>
    <property type="match status" value="1"/>
</dbReference>
<keyword evidence="3 8" id="KW-0378">Hydrolase</keyword>